<reference evidence="2 3" key="1">
    <citation type="journal article" date="2011" name="Cell">
        <title>The monarch butterfly genome yields insights into long-distance migration.</title>
        <authorList>
            <person name="Zhan S."/>
            <person name="Merlin C."/>
            <person name="Boore J.L."/>
            <person name="Reppert S.M."/>
        </authorList>
    </citation>
    <scope>NUCLEOTIDE SEQUENCE [LARGE SCALE GENOMIC DNA]</scope>
    <source>
        <strain evidence="2">F-2</strain>
    </source>
</reference>
<keyword evidence="3" id="KW-1185">Reference proteome</keyword>
<feature type="compositionally biased region" description="Low complexity" evidence="1">
    <location>
        <begin position="60"/>
        <end position="73"/>
    </location>
</feature>
<comment type="caution">
    <text evidence="2">The sequence shown here is derived from an EMBL/GenBank/DDBJ whole genome shotgun (WGS) entry which is preliminary data.</text>
</comment>
<feature type="region of interest" description="Disordered" evidence="1">
    <location>
        <begin position="45"/>
        <end position="78"/>
    </location>
</feature>
<evidence type="ECO:0000256" key="1">
    <source>
        <dbReference type="SAM" id="MobiDB-lite"/>
    </source>
</evidence>
<dbReference type="AlphaFoldDB" id="A0A212ER54"/>
<gene>
    <name evidence="2" type="ORF">KGM_209565</name>
</gene>
<accession>A0A212ER54</accession>
<proteinExistence type="predicted"/>
<evidence type="ECO:0000313" key="3">
    <source>
        <dbReference type="Proteomes" id="UP000007151"/>
    </source>
</evidence>
<dbReference type="KEGG" id="dpl:KGM_209565"/>
<sequence length="140" mass="14244">MQKAVPIATMKIPLVGVLDRVGKAVGDSVAGIVAVDVVGDGAGDGVGDGVGDAEGDAEGDVAGNGAGSEVVDGVGNGVDGLVGDEEDDDLSVEAVDSYVGCIAMYSSCRNRGRMNHWKACLEETIDSADFKIFLRDDDHT</sequence>
<name>A0A212ER54_DANPL</name>
<dbReference type="InParanoid" id="A0A212ER54"/>
<evidence type="ECO:0000313" key="2">
    <source>
        <dbReference type="EMBL" id="OWR43949.1"/>
    </source>
</evidence>
<dbReference type="Proteomes" id="UP000007151">
    <property type="component" value="Unassembled WGS sequence"/>
</dbReference>
<organism evidence="2 3">
    <name type="scientific">Danaus plexippus plexippus</name>
    <dbReference type="NCBI Taxonomy" id="278856"/>
    <lineage>
        <taxon>Eukaryota</taxon>
        <taxon>Metazoa</taxon>
        <taxon>Ecdysozoa</taxon>
        <taxon>Arthropoda</taxon>
        <taxon>Hexapoda</taxon>
        <taxon>Insecta</taxon>
        <taxon>Pterygota</taxon>
        <taxon>Neoptera</taxon>
        <taxon>Endopterygota</taxon>
        <taxon>Lepidoptera</taxon>
        <taxon>Glossata</taxon>
        <taxon>Ditrysia</taxon>
        <taxon>Papilionoidea</taxon>
        <taxon>Nymphalidae</taxon>
        <taxon>Danainae</taxon>
        <taxon>Danaini</taxon>
        <taxon>Danaina</taxon>
        <taxon>Danaus</taxon>
        <taxon>Danaus</taxon>
    </lineage>
</organism>
<protein>
    <submittedName>
        <fullName evidence="2">Uncharacterized protein</fullName>
    </submittedName>
</protein>
<dbReference type="EMBL" id="AGBW02013128">
    <property type="protein sequence ID" value="OWR43949.1"/>
    <property type="molecule type" value="Genomic_DNA"/>
</dbReference>